<feature type="non-terminal residue" evidence="1">
    <location>
        <position position="53"/>
    </location>
</feature>
<sequence length="53" mass="6013">DVETLSHFQQMFGKKMKKNTVVVLVGSEDKTSARPNEVTNENLESILYQSGRK</sequence>
<accession>A0ABD0QBB2</accession>
<dbReference type="EMBL" id="JAMKFB020000010">
    <property type="protein sequence ID" value="KAL0183461.1"/>
    <property type="molecule type" value="Genomic_DNA"/>
</dbReference>
<gene>
    <name evidence="1" type="ORF">M9458_022836</name>
</gene>
<dbReference type="AlphaFoldDB" id="A0ABD0QBB2"/>
<proteinExistence type="predicted"/>
<evidence type="ECO:0000313" key="1">
    <source>
        <dbReference type="EMBL" id="KAL0183461.1"/>
    </source>
</evidence>
<dbReference type="Proteomes" id="UP001529510">
    <property type="component" value="Unassembled WGS sequence"/>
</dbReference>
<feature type="non-terminal residue" evidence="1">
    <location>
        <position position="1"/>
    </location>
</feature>
<reference evidence="1 2" key="1">
    <citation type="submission" date="2024-05" db="EMBL/GenBank/DDBJ databases">
        <title>Genome sequencing and assembly of Indian major carp, Cirrhinus mrigala (Hamilton, 1822).</title>
        <authorList>
            <person name="Mohindra V."/>
            <person name="Chowdhury L.M."/>
            <person name="Lal K."/>
            <person name="Jena J.K."/>
        </authorList>
    </citation>
    <scope>NUCLEOTIDE SEQUENCE [LARGE SCALE GENOMIC DNA]</scope>
    <source>
        <strain evidence="1">CM1030</strain>
        <tissue evidence="1">Blood</tissue>
    </source>
</reference>
<comment type="caution">
    <text evidence="1">The sequence shown here is derived from an EMBL/GenBank/DDBJ whole genome shotgun (WGS) entry which is preliminary data.</text>
</comment>
<evidence type="ECO:0000313" key="2">
    <source>
        <dbReference type="Proteomes" id="UP001529510"/>
    </source>
</evidence>
<organism evidence="1 2">
    <name type="scientific">Cirrhinus mrigala</name>
    <name type="common">Mrigala</name>
    <dbReference type="NCBI Taxonomy" id="683832"/>
    <lineage>
        <taxon>Eukaryota</taxon>
        <taxon>Metazoa</taxon>
        <taxon>Chordata</taxon>
        <taxon>Craniata</taxon>
        <taxon>Vertebrata</taxon>
        <taxon>Euteleostomi</taxon>
        <taxon>Actinopterygii</taxon>
        <taxon>Neopterygii</taxon>
        <taxon>Teleostei</taxon>
        <taxon>Ostariophysi</taxon>
        <taxon>Cypriniformes</taxon>
        <taxon>Cyprinidae</taxon>
        <taxon>Labeoninae</taxon>
        <taxon>Labeonini</taxon>
        <taxon>Cirrhinus</taxon>
    </lineage>
</organism>
<protein>
    <submittedName>
        <fullName evidence="1">Uncharacterized protein</fullName>
    </submittedName>
</protein>
<keyword evidence="2" id="KW-1185">Reference proteome</keyword>
<name>A0ABD0QBB2_CIRMR</name>